<gene>
    <name evidence="2" type="ORF">LIER_04412</name>
</gene>
<organism evidence="2 3">
    <name type="scientific">Lithospermum erythrorhizon</name>
    <name type="common">Purple gromwell</name>
    <name type="synonym">Lithospermum officinale var. erythrorhizon</name>
    <dbReference type="NCBI Taxonomy" id="34254"/>
    <lineage>
        <taxon>Eukaryota</taxon>
        <taxon>Viridiplantae</taxon>
        <taxon>Streptophyta</taxon>
        <taxon>Embryophyta</taxon>
        <taxon>Tracheophyta</taxon>
        <taxon>Spermatophyta</taxon>
        <taxon>Magnoliopsida</taxon>
        <taxon>eudicotyledons</taxon>
        <taxon>Gunneridae</taxon>
        <taxon>Pentapetalae</taxon>
        <taxon>asterids</taxon>
        <taxon>lamiids</taxon>
        <taxon>Boraginales</taxon>
        <taxon>Boraginaceae</taxon>
        <taxon>Boraginoideae</taxon>
        <taxon>Lithospermeae</taxon>
        <taxon>Lithospermum</taxon>
    </lineage>
</organism>
<dbReference type="PANTHER" id="PTHR11439:SF498">
    <property type="entry name" value="DNAK FAMILY PROTEIN"/>
    <property type="match status" value="1"/>
</dbReference>
<accession>A0AAV3P1C1</accession>
<dbReference type="EMBL" id="BAABME010000565">
    <property type="protein sequence ID" value="GAA0143817.1"/>
    <property type="molecule type" value="Genomic_DNA"/>
</dbReference>
<dbReference type="Pfam" id="PF07727">
    <property type="entry name" value="RVT_2"/>
    <property type="match status" value="1"/>
</dbReference>
<evidence type="ECO:0000259" key="1">
    <source>
        <dbReference type="Pfam" id="PF07727"/>
    </source>
</evidence>
<evidence type="ECO:0000313" key="3">
    <source>
        <dbReference type="Proteomes" id="UP001454036"/>
    </source>
</evidence>
<dbReference type="CDD" id="cd09272">
    <property type="entry name" value="RNase_HI_RT_Ty1"/>
    <property type="match status" value="1"/>
</dbReference>
<name>A0AAV3P1C1_LITER</name>
<protein>
    <recommendedName>
        <fullName evidence="1">Reverse transcriptase Ty1/copia-type domain-containing protein</fullName>
    </recommendedName>
</protein>
<feature type="domain" description="Reverse transcriptase Ty1/copia-type" evidence="1">
    <location>
        <begin position="11"/>
        <end position="80"/>
    </location>
</feature>
<evidence type="ECO:0000313" key="2">
    <source>
        <dbReference type="EMBL" id="GAA0143817.1"/>
    </source>
</evidence>
<dbReference type="PANTHER" id="PTHR11439">
    <property type="entry name" value="GAG-POL-RELATED RETROTRANSPOSON"/>
    <property type="match status" value="1"/>
</dbReference>
<reference evidence="2 3" key="1">
    <citation type="submission" date="2024-01" db="EMBL/GenBank/DDBJ databases">
        <title>The complete chloroplast genome sequence of Lithospermum erythrorhizon: insights into the phylogenetic relationship among Boraginaceae species and the maternal lineages of purple gromwells.</title>
        <authorList>
            <person name="Okada T."/>
            <person name="Watanabe K."/>
        </authorList>
    </citation>
    <scope>NUCLEOTIDE SEQUENCE [LARGE SCALE GENOMIC DNA]</scope>
</reference>
<dbReference type="InterPro" id="IPR013103">
    <property type="entry name" value="RVT_2"/>
</dbReference>
<keyword evidence="3" id="KW-1185">Reference proteome</keyword>
<dbReference type="AlphaFoldDB" id="A0AAV3P1C1"/>
<proteinExistence type="predicted"/>
<sequence>MSAEYTALMHNQTWDLVPPDSTPNLIGCKWIFRVKLHPDGTIERDKARLVAQGFKQQYGIDFTQTFSDIWLLYNSSKLTLKAFSDSDWTGCPNTRKSTTGFSTFVAHNPVLHSRTKHIAIDYHFVREKVLLGDLIVSHVLTQVQLVDVFTKSLTAIKFLQAISNLYLLLPAKN</sequence>
<comment type="caution">
    <text evidence="2">The sequence shown here is derived from an EMBL/GenBank/DDBJ whole genome shotgun (WGS) entry which is preliminary data.</text>
</comment>
<dbReference type="Proteomes" id="UP001454036">
    <property type="component" value="Unassembled WGS sequence"/>
</dbReference>